<dbReference type="PANTHER" id="PTHR42823:SF3">
    <property type="entry name" value="ATP SYNTHASE SUBUNIT A, CHLOROPLASTIC"/>
    <property type="match status" value="1"/>
</dbReference>
<evidence type="ECO:0000256" key="6">
    <source>
        <dbReference type="ARBA" id="ARBA00022781"/>
    </source>
</evidence>
<evidence type="ECO:0000313" key="13">
    <source>
        <dbReference type="Proteomes" id="UP000823629"/>
    </source>
</evidence>
<evidence type="ECO:0000256" key="5">
    <source>
        <dbReference type="ARBA" id="ARBA00022692"/>
    </source>
</evidence>
<dbReference type="InterPro" id="IPR035908">
    <property type="entry name" value="F0_ATP_A_sf"/>
</dbReference>
<evidence type="ECO:0000256" key="9">
    <source>
        <dbReference type="ARBA" id="ARBA00023136"/>
    </source>
</evidence>
<sequence length="250" mass="28036">MDWSQALRFDESIISGELIISLLILLAISIFAIVVHFKFKHADPEKPEKGFVLVLACLVEKLESFVIDNMGRKWRPFTGYVMAVGAYIFICFIVGISGLPNPLVSLAFPLSIGLISFLMIHITAAKANKLGYFKRYIEPIPVLLPINLLSMWAPLLSLSLRLFGNALAGYCLMSIVYYFTEQLSALIFQFINSGVNQIFVSWIITPALHAYFDVFSGAIQTMVFVILTMIWVSQEDPEEEVEEQSSLIPA</sequence>
<keyword evidence="5 11" id="KW-0812">Transmembrane</keyword>
<evidence type="ECO:0000256" key="10">
    <source>
        <dbReference type="ARBA" id="ARBA00023310"/>
    </source>
</evidence>
<comment type="subcellular location">
    <subcellularLocation>
        <location evidence="1">Membrane</location>
        <topology evidence="1">Multi-pass membrane protein</topology>
    </subcellularLocation>
</comment>
<dbReference type="SUPFAM" id="SSF81336">
    <property type="entry name" value="F1F0 ATP synthase subunit A"/>
    <property type="match status" value="1"/>
</dbReference>
<feature type="transmembrane region" description="Helical" evidence="11">
    <location>
        <begin position="12"/>
        <end position="37"/>
    </location>
</feature>
<dbReference type="GO" id="GO:0045259">
    <property type="term" value="C:proton-transporting ATP synthase complex"/>
    <property type="evidence" value="ECO:0007669"/>
    <property type="project" value="UniProtKB-KW"/>
</dbReference>
<dbReference type="Gene3D" id="1.20.120.220">
    <property type="entry name" value="ATP synthase, F0 complex, subunit A"/>
    <property type="match status" value="1"/>
</dbReference>
<name>A0A9D9D9U4_9BACL</name>
<evidence type="ECO:0000256" key="8">
    <source>
        <dbReference type="ARBA" id="ARBA00023065"/>
    </source>
</evidence>
<keyword evidence="3" id="KW-0813">Transport</keyword>
<dbReference type="InterPro" id="IPR000568">
    <property type="entry name" value="ATP_synth_F0_asu"/>
</dbReference>
<evidence type="ECO:0000256" key="4">
    <source>
        <dbReference type="ARBA" id="ARBA00022547"/>
    </source>
</evidence>
<dbReference type="AlphaFoldDB" id="A0A9D9D9U4"/>
<evidence type="ECO:0000256" key="3">
    <source>
        <dbReference type="ARBA" id="ARBA00022448"/>
    </source>
</evidence>
<keyword evidence="8" id="KW-0406">Ion transport</keyword>
<keyword evidence="9 11" id="KW-0472">Membrane</keyword>
<dbReference type="PANTHER" id="PTHR42823">
    <property type="entry name" value="ATP SYNTHASE SUBUNIT A, CHLOROPLASTIC"/>
    <property type="match status" value="1"/>
</dbReference>
<dbReference type="CDD" id="cd00310">
    <property type="entry name" value="ATP-synt_Fo_a_6"/>
    <property type="match status" value="1"/>
</dbReference>
<dbReference type="GO" id="GO:0005886">
    <property type="term" value="C:plasma membrane"/>
    <property type="evidence" value="ECO:0007669"/>
    <property type="project" value="TreeGrafter"/>
</dbReference>
<reference evidence="12" key="2">
    <citation type="journal article" date="2021" name="PeerJ">
        <title>Extensive microbial diversity within the chicken gut microbiome revealed by metagenomics and culture.</title>
        <authorList>
            <person name="Gilroy R."/>
            <person name="Ravi A."/>
            <person name="Getino M."/>
            <person name="Pursley I."/>
            <person name="Horton D.L."/>
            <person name="Alikhan N.F."/>
            <person name="Baker D."/>
            <person name="Gharbi K."/>
            <person name="Hall N."/>
            <person name="Watson M."/>
            <person name="Adriaenssens E.M."/>
            <person name="Foster-Nyarko E."/>
            <person name="Jarju S."/>
            <person name="Secka A."/>
            <person name="Antonio M."/>
            <person name="Oren A."/>
            <person name="Chaudhuri R.R."/>
            <person name="La Ragione R."/>
            <person name="Hildebrand F."/>
            <person name="Pallen M.J."/>
        </authorList>
    </citation>
    <scope>NUCLEOTIDE SEQUENCE</scope>
    <source>
        <strain evidence="12">1748</strain>
    </source>
</reference>
<feature type="transmembrane region" description="Helical" evidence="11">
    <location>
        <begin position="136"/>
        <end position="156"/>
    </location>
</feature>
<proteinExistence type="inferred from homology"/>
<feature type="transmembrane region" description="Helical" evidence="11">
    <location>
        <begin position="77"/>
        <end position="97"/>
    </location>
</feature>
<protein>
    <submittedName>
        <fullName evidence="12">F0F1 ATP synthase subunit A</fullName>
    </submittedName>
</protein>
<accession>A0A9D9D9U4</accession>
<dbReference type="Proteomes" id="UP000823629">
    <property type="component" value="Unassembled WGS sequence"/>
</dbReference>
<gene>
    <name evidence="12" type="ORF">IAC78_04015</name>
</gene>
<dbReference type="GO" id="GO:0042777">
    <property type="term" value="P:proton motive force-driven plasma membrane ATP synthesis"/>
    <property type="evidence" value="ECO:0007669"/>
    <property type="project" value="TreeGrafter"/>
</dbReference>
<evidence type="ECO:0000313" key="12">
    <source>
        <dbReference type="EMBL" id="MBO8414615.1"/>
    </source>
</evidence>
<dbReference type="PRINTS" id="PR00123">
    <property type="entry name" value="ATPASEA"/>
</dbReference>
<dbReference type="EMBL" id="JADING010000116">
    <property type="protein sequence ID" value="MBO8414615.1"/>
    <property type="molecule type" value="Genomic_DNA"/>
</dbReference>
<comment type="caution">
    <text evidence="12">The sequence shown here is derived from an EMBL/GenBank/DDBJ whole genome shotgun (WGS) entry which is preliminary data.</text>
</comment>
<evidence type="ECO:0000256" key="11">
    <source>
        <dbReference type="SAM" id="Phobius"/>
    </source>
</evidence>
<feature type="transmembrane region" description="Helical" evidence="11">
    <location>
        <begin position="186"/>
        <end position="204"/>
    </location>
</feature>
<dbReference type="Pfam" id="PF00119">
    <property type="entry name" value="ATP-synt_A"/>
    <property type="match status" value="1"/>
</dbReference>
<reference evidence="12" key="1">
    <citation type="submission" date="2020-10" db="EMBL/GenBank/DDBJ databases">
        <authorList>
            <person name="Gilroy R."/>
        </authorList>
    </citation>
    <scope>NUCLEOTIDE SEQUENCE</scope>
    <source>
        <strain evidence="12">1748</strain>
    </source>
</reference>
<feature type="transmembrane region" description="Helical" evidence="11">
    <location>
        <begin position="210"/>
        <end position="232"/>
    </location>
</feature>
<evidence type="ECO:0000256" key="7">
    <source>
        <dbReference type="ARBA" id="ARBA00022989"/>
    </source>
</evidence>
<keyword evidence="6" id="KW-0375">Hydrogen ion transport</keyword>
<keyword evidence="7 11" id="KW-1133">Transmembrane helix</keyword>
<comment type="similarity">
    <text evidence="2">Belongs to the ATPase A chain family.</text>
</comment>
<dbReference type="GO" id="GO:0046933">
    <property type="term" value="F:proton-transporting ATP synthase activity, rotational mechanism"/>
    <property type="evidence" value="ECO:0007669"/>
    <property type="project" value="TreeGrafter"/>
</dbReference>
<evidence type="ECO:0000256" key="1">
    <source>
        <dbReference type="ARBA" id="ARBA00004141"/>
    </source>
</evidence>
<organism evidence="12 13">
    <name type="scientific">Candidatus Scatoplasma merdavium</name>
    <dbReference type="NCBI Taxonomy" id="2840932"/>
    <lineage>
        <taxon>Bacteria</taxon>
        <taxon>Bacillati</taxon>
        <taxon>Bacillota</taxon>
        <taxon>Bacilli</taxon>
        <taxon>Bacillales</taxon>
        <taxon>Candidatus Scatoplasma</taxon>
    </lineage>
</organism>
<feature type="transmembrane region" description="Helical" evidence="11">
    <location>
        <begin position="103"/>
        <end position="124"/>
    </location>
</feature>
<evidence type="ECO:0000256" key="2">
    <source>
        <dbReference type="ARBA" id="ARBA00006810"/>
    </source>
</evidence>
<keyword evidence="4" id="KW-0138">CF(0)</keyword>
<keyword evidence="10" id="KW-0066">ATP synthesis</keyword>
<dbReference type="InterPro" id="IPR045082">
    <property type="entry name" value="ATP_syn_F0_a_bact/chloroplast"/>
</dbReference>